<evidence type="ECO:0000313" key="3">
    <source>
        <dbReference type="EMBL" id="KAH0812745.1"/>
    </source>
</evidence>
<feature type="compositionally biased region" description="Pro residues" evidence="1">
    <location>
        <begin position="750"/>
        <end position="759"/>
    </location>
</feature>
<feature type="region of interest" description="Disordered" evidence="1">
    <location>
        <begin position="746"/>
        <end position="838"/>
    </location>
</feature>
<protein>
    <recommendedName>
        <fullName evidence="2">Ricin B lectin domain-containing protein</fullName>
    </recommendedName>
</protein>
<reference evidence="3" key="2">
    <citation type="submission" date="2021-08" db="EMBL/GenBank/DDBJ databases">
        <authorList>
            <person name="Eriksson T."/>
        </authorList>
    </citation>
    <scope>NUCLEOTIDE SEQUENCE</scope>
    <source>
        <strain evidence="3">Stoneville</strain>
        <tissue evidence="3">Whole head</tissue>
    </source>
</reference>
<dbReference type="Pfam" id="PF14200">
    <property type="entry name" value="RicinB_lectin_2"/>
    <property type="match status" value="2"/>
</dbReference>
<sequence>MNPCSPSCCCQPHYRRIEECVVITRIYQQGVPQPRPRRSVVIVNPQTCMVLDASQHQVKLQPYTGCPTQLWWLECTQNGNFLIVNVANGKALDIDGGAKSCAPLITYEKHGRANQQWQIDSGDSTIVNPSSNLVVDVDRAVMYAGQAQQRISLKDNRKQNEFLSTKLLLPPSHYRRIEKCTVITQIYQKCVPQPRNRVVIVNPQTCMVLDASQKVLDIEGGAKSCARLITFEKHARANQQWRIDSCDSTVVNPCTNLAMDVDKGVMCEGQGPQIEDLDEVEVGNWAKHKKTFYSECYLQKDYINHTRNSRTNSIKEKRISIKAIRNKMSYCPPTCCCHPHYRRIKQSTMRDQIDQKYVPQPSNRIVIMNPQTRMVLDASQHQVKLQTYTGCPTQLWWLECTKNGNFLIVNVANEKVLDIEGDAKRCARLITFEKRGRANQQWRIDSCDSALVNPCSNLVVDVEHGVVCEGQEEIKKEAISVASSLLPAKSLARYEREYEEFKNWQKNNNVTSVTEDVLLVYLHQLSDKFSPNSLWSKWSMLKSCLEIKENAEVRRFHKVIAFLKRKNERYVPKKARVLTKEQVEKFLVEAPDDYWLLYKVITIFGMFGACRCDELLSLTVKDVEDESEFNGSNVFVIFARRTCLILKYAKEAREKTHRQVTNGDGMWVSQFVCGSLRDQPAKEDTASSAIDDVANFYGGSRTIRVNQAPRPLSSREETSSFCEKLKMLAERSRHFRILKTAYSPRRVPARPRPCPPRSPARPICHSGDDKVHGHGRLAKSKREICTDAIGTEPNGGENFQPTEASEERQLSTSEFPQAATHPNTDGVRRYFTSPIERV</sequence>
<organism evidence="3 4">
    <name type="scientific">Tenebrio molitor</name>
    <name type="common">Yellow mealworm beetle</name>
    <dbReference type="NCBI Taxonomy" id="7067"/>
    <lineage>
        <taxon>Eukaryota</taxon>
        <taxon>Metazoa</taxon>
        <taxon>Ecdysozoa</taxon>
        <taxon>Arthropoda</taxon>
        <taxon>Hexapoda</taxon>
        <taxon>Insecta</taxon>
        <taxon>Pterygota</taxon>
        <taxon>Neoptera</taxon>
        <taxon>Endopterygota</taxon>
        <taxon>Coleoptera</taxon>
        <taxon>Polyphaga</taxon>
        <taxon>Cucujiformia</taxon>
        <taxon>Tenebrionidae</taxon>
        <taxon>Tenebrio</taxon>
    </lineage>
</organism>
<dbReference type="CDD" id="cd00161">
    <property type="entry name" value="beta-trefoil_Ricin-like"/>
    <property type="match status" value="2"/>
</dbReference>
<dbReference type="SMART" id="SM00458">
    <property type="entry name" value="RICIN"/>
    <property type="match status" value="2"/>
</dbReference>
<feature type="domain" description="Ricin B lectin" evidence="2">
    <location>
        <begin position="37"/>
        <end position="154"/>
    </location>
</feature>
<dbReference type="EMBL" id="JABDTM020025818">
    <property type="protein sequence ID" value="KAH0812745.1"/>
    <property type="molecule type" value="Genomic_DNA"/>
</dbReference>
<dbReference type="GO" id="GO:0003677">
    <property type="term" value="F:DNA binding"/>
    <property type="evidence" value="ECO:0007669"/>
    <property type="project" value="InterPro"/>
</dbReference>
<dbReference type="Gene3D" id="2.80.10.50">
    <property type="match status" value="3"/>
</dbReference>
<name>A0A8J6HDN4_TENMO</name>
<evidence type="ECO:0000313" key="4">
    <source>
        <dbReference type="Proteomes" id="UP000719412"/>
    </source>
</evidence>
<evidence type="ECO:0000259" key="2">
    <source>
        <dbReference type="SMART" id="SM00458"/>
    </source>
</evidence>
<dbReference type="InterPro" id="IPR000772">
    <property type="entry name" value="Ricin_B_lectin"/>
</dbReference>
<dbReference type="Proteomes" id="UP000719412">
    <property type="component" value="Unassembled WGS sequence"/>
</dbReference>
<reference evidence="3" key="1">
    <citation type="journal article" date="2020" name="J Insects Food Feed">
        <title>The yellow mealworm (Tenebrio molitor) genome: a resource for the emerging insects as food and feed industry.</title>
        <authorList>
            <person name="Eriksson T."/>
            <person name="Andere A."/>
            <person name="Kelstrup H."/>
            <person name="Emery V."/>
            <person name="Picard C."/>
        </authorList>
    </citation>
    <scope>NUCLEOTIDE SEQUENCE</scope>
    <source>
        <strain evidence="3">Stoneville</strain>
        <tissue evidence="3">Whole head</tissue>
    </source>
</reference>
<evidence type="ECO:0000256" key="1">
    <source>
        <dbReference type="SAM" id="MobiDB-lite"/>
    </source>
</evidence>
<dbReference type="InterPro" id="IPR011010">
    <property type="entry name" value="DNA_brk_join_enz"/>
</dbReference>
<gene>
    <name evidence="3" type="ORF">GEV33_010047</name>
</gene>
<dbReference type="SUPFAM" id="SSF56349">
    <property type="entry name" value="DNA breaking-rejoining enzymes"/>
    <property type="match status" value="1"/>
</dbReference>
<dbReference type="PROSITE" id="PS50231">
    <property type="entry name" value="RICIN_B_LECTIN"/>
    <property type="match status" value="1"/>
</dbReference>
<feature type="domain" description="Ricin B lectin" evidence="2">
    <location>
        <begin position="362"/>
        <end position="494"/>
    </location>
</feature>
<dbReference type="InterPro" id="IPR035992">
    <property type="entry name" value="Ricin_B-like_lectins"/>
</dbReference>
<keyword evidence="4" id="KW-1185">Reference proteome</keyword>
<feature type="compositionally biased region" description="Polar residues" evidence="1">
    <location>
        <begin position="810"/>
        <end position="823"/>
    </location>
</feature>
<dbReference type="SUPFAM" id="SSF50370">
    <property type="entry name" value="Ricin B-like lectins"/>
    <property type="match status" value="3"/>
</dbReference>
<proteinExistence type="predicted"/>
<accession>A0A8J6HDN4</accession>
<comment type="caution">
    <text evidence="3">The sequence shown here is derived from an EMBL/GenBank/DDBJ whole genome shotgun (WGS) entry which is preliminary data.</text>
</comment>
<dbReference type="AlphaFoldDB" id="A0A8J6HDN4"/>